<protein>
    <recommendedName>
        <fullName evidence="3">MmcQ/YjbR family DNA-binding protein</fullName>
    </recommendedName>
</protein>
<sequence>MATHDCKQSLRLRLIVVTLGCNPVLANDGLPMVQEIETGFERVRRLAEAAGLPETTVGTSYGTPALLVKGKSFVRTKDAETLVVMCALEEKEMLMELDPSLFFETDHYKGWPAMLVRLAIIDDAALTQRLIAAWREKAPKRLAAQFDAASSR</sequence>
<dbReference type="Proteomes" id="UP000220353">
    <property type="component" value="Unassembled WGS sequence"/>
</dbReference>
<dbReference type="Pfam" id="PF04237">
    <property type="entry name" value="YjbR"/>
    <property type="match status" value="1"/>
</dbReference>
<evidence type="ECO:0000313" key="2">
    <source>
        <dbReference type="Proteomes" id="UP000220353"/>
    </source>
</evidence>
<dbReference type="InterPro" id="IPR058532">
    <property type="entry name" value="YjbR/MT2646/Rv2570-like"/>
</dbReference>
<gene>
    <name evidence="1" type="ORF">CO661_13435</name>
</gene>
<accession>A0A2A6LY22</accession>
<name>A0A2A6LY22_RHIFR</name>
<proteinExistence type="predicted"/>
<organism evidence="1 2">
    <name type="scientific">Rhizobium fredii</name>
    <name type="common">Sinorhizobium fredii</name>
    <dbReference type="NCBI Taxonomy" id="380"/>
    <lineage>
        <taxon>Bacteria</taxon>
        <taxon>Pseudomonadati</taxon>
        <taxon>Pseudomonadota</taxon>
        <taxon>Alphaproteobacteria</taxon>
        <taxon>Hyphomicrobiales</taxon>
        <taxon>Rhizobiaceae</taxon>
        <taxon>Sinorhizobium/Ensifer group</taxon>
        <taxon>Sinorhizobium</taxon>
    </lineage>
</organism>
<evidence type="ECO:0008006" key="3">
    <source>
        <dbReference type="Google" id="ProtNLM"/>
    </source>
</evidence>
<dbReference type="EMBL" id="NWTC01000009">
    <property type="protein sequence ID" value="PDT47190.1"/>
    <property type="molecule type" value="Genomic_DNA"/>
</dbReference>
<comment type="caution">
    <text evidence="1">The sequence shown here is derived from an EMBL/GenBank/DDBJ whole genome shotgun (WGS) entry which is preliminary data.</text>
</comment>
<reference evidence="1 2" key="1">
    <citation type="submission" date="2017-09" db="EMBL/GenBank/DDBJ databases">
        <title>Comparative genomics of rhizobia isolated from Phaseolus vulgaris in China.</title>
        <authorList>
            <person name="Tong W."/>
        </authorList>
    </citation>
    <scope>NUCLEOTIDE SEQUENCE [LARGE SCALE GENOMIC DNA]</scope>
    <source>
        <strain evidence="1 2">PCH1</strain>
    </source>
</reference>
<dbReference type="AlphaFoldDB" id="A0A2A6LY22"/>
<evidence type="ECO:0000313" key="1">
    <source>
        <dbReference type="EMBL" id="PDT47190.1"/>
    </source>
</evidence>